<evidence type="ECO:0000256" key="8">
    <source>
        <dbReference type="ARBA" id="ARBA00022982"/>
    </source>
</evidence>
<dbReference type="AlphaFoldDB" id="A0A3N1Y0L9"/>
<sequence length="197" mass="22058">MQIRNTRQCFGWVAITLHWVTAAAVLALFPLGVWMVDLDYYHPWYNRAPALHVSVGMTLLALILVRIGWRLANPVPAFEPGMPAWERLAARAAHYAMYALLLVVTLSGYLIPTADGKAVAVFGLVEVPALPWRPARQEDLAGLVHRWAAWTLMGVATLHTLAALKHHFLDRDRTLVRMLRPGPADANRPTDDREEQA</sequence>
<keyword evidence="10" id="KW-0408">Iron</keyword>
<accession>A0A3N1Y0L9</accession>
<dbReference type="Pfam" id="PF01292">
    <property type="entry name" value="Ni_hydr_CYTB"/>
    <property type="match status" value="1"/>
</dbReference>
<evidence type="ECO:0000256" key="1">
    <source>
        <dbReference type="ARBA" id="ARBA00001970"/>
    </source>
</evidence>
<keyword evidence="7" id="KW-0479">Metal-binding</keyword>
<dbReference type="EMBL" id="RJVI01000002">
    <property type="protein sequence ID" value="ROR32383.1"/>
    <property type="molecule type" value="Genomic_DNA"/>
</dbReference>
<keyword evidence="16" id="KW-1185">Reference proteome</keyword>
<keyword evidence="11 13" id="KW-0472">Membrane</keyword>
<comment type="similarity">
    <text evidence="12">Belongs to the cytochrome b561 family.</text>
</comment>
<dbReference type="GO" id="GO:0046872">
    <property type="term" value="F:metal ion binding"/>
    <property type="evidence" value="ECO:0007669"/>
    <property type="project" value="UniProtKB-KW"/>
</dbReference>
<dbReference type="OrthoDB" id="9793784at2"/>
<comment type="cofactor">
    <cofactor evidence="1">
        <name>heme b</name>
        <dbReference type="ChEBI" id="CHEBI:60344"/>
    </cofactor>
</comment>
<keyword evidence="9 13" id="KW-1133">Transmembrane helix</keyword>
<evidence type="ECO:0000256" key="3">
    <source>
        <dbReference type="ARBA" id="ARBA00022448"/>
    </source>
</evidence>
<proteinExistence type="inferred from homology"/>
<organism evidence="15 16">
    <name type="scientific">Inmirania thermothiophila</name>
    <dbReference type="NCBI Taxonomy" id="1750597"/>
    <lineage>
        <taxon>Bacteria</taxon>
        <taxon>Pseudomonadati</taxon>
        <taxon>Pseudomonadota</taxon>
        <taxon>Gammaproteobacteria</taxon>
        <taxon>Chromatiales</taxon>
        <taxon>Ectothiorhodospiraceae</taxon>
        <taxon>Inmirania</taxon>
    </lineage>
</organism>
<evidence type="ECO:0000313" key="15">
    <source>
        <dbReference type="EMBL" id="ROR32383.1"/>
    </source>
</evidence>
<dbReference type="InterPro" id="IPR016174">
    <property type="entry name" value="Di-haem_cyt_TM"/>
</dbReference>
<protein>
    <submittedName>
        <fullName evidence="15">Cytochrome b561</fullName>
    </submittedName>
</protein>
<dbReference type="PANTHER" id="PTHR30529">
    <property type="entry name" value="CYTOCHROME B561"/>
    <property type="match status" value="1"/>
</dbReference>
<keyword evidence="6 13" id="KW-0812">Transmembrane</keyword>
<dbReference type="PANTHER" id="PTHR30529:SF1">
    <property type="entry name" value="CYTOCHROME B561 HOMOLOG 2"/>
    <property type="match status" value="1"/>
</dbReference>
<gene>
    <name evidence="15" type="ORF">EDC57_1583</name>
</gene>
<evidence type="ECO:0000313" key="16">
    <source>
        <dbReference type="Proteomes" id="UP000276634"/>
    </source>
</evidence>
<dbReference type="Proteomes" id="UP000276634">
    <property type="component" value="Unassembled WGS sequence"/>
</dbReference>
<evidence type="ECO:0000256" key="9">
    <source>
        <dbReference type="ARBA" id="ARBA00022989"/>
    </source>
</evidence>
<feature type="transmembrane region" description="Helical" evidence="13">
    <location>
        <begin position="48"/>
        <end position="67"/>
    </location>
</feature>
<dbReference type="InterPro" id="IPR052168">
    <property type="entry name" value="Cytochrome_b561_oxidase"/>
</dbReference>
<dbReference type="GO" id="GO:0005886">
    <property type="term" value="C:plasma membrane"/>
    <property type="evidence" value="ECO:0007669"/>
    <property type="project" value="UniProtKB-SubCell"/>
</dbReference>
<dbReference type="RefSeq" id="WP_123401328.1">
    <property type="nucleotide sequence ID" value="NZ_RJVI01000002.1"/>
</dbReference>
<dbReference type="GO" id="GO:0009055">
    <property type="term" value="F:electron transfer activity"/>
    <property type="evidence" value="ECO:0007669"/>
    <property type="project" value="InterPro"/>
</dbReference>
<feature type="domain" description="Cytochrome b561 bacterial/Ni-hydrogenase" evidence="14">
    <location>
        <begin position="10"/>
        <end position="180"/>
    </location>
</feature>
<reference evidence="15 16" key="1">
    <citation type="submission" date="2018-11" db="EMBL/GenBank/DDBJ databases">
        <title>Genomic Encyclopedia of Type Strains, Phase IV (KMG-IV): sequencing the most valuable type-strain genomes for metagenomic binning, comparative biology and taxonomic classification.</title>
        <authorList>
            <person name="Goeker M."/>
        </authorList>
    </citation>
    <scope>NUCLEOTIDE SEQUENCE [LARGE SCALE GENOMIC DNA]</scope>
    <source>
        <strain evidence="15 16">DSM 100275</strain>
    </source>
</reference>
<feature type="transmembrane region" description="Helical" evidence="13">
    <location>
        <begin position="147"/>
        <end position="164"/>
    </location>
</feature>
<comment type="caution">
    <text evidence="15">The sequence shown here is derived from an EMBL/GenBank/DDBJ whole genome shotgun (WGS) entry which is preliminary data.</text>
</comment>
<evidence type="ECO:0000256" key="4">
    <source>
        <dbReference type="ARBA" id="ARBA00022475"/>
    </source>
</evidence>
<evidence type="ECO:0000256" key="11">
    <source>
        <dbReference type="ARBA" id="ARBA00023136"/>
    </source>
</evidence>
<dbReference type="InterPro" id="IPR011577">
    <property type="entry name" value="Cyt_b561_bac/Ni-Hgenase"/>
</dbReference>
<evidence type="ECO:0000256" key="7">
    <source>
        <dbReference type="ARBA" id="ARBA00022723"/>
    </source>
</evidence>
<feature type="transmembrane region" description="Helical" evidence="13">
    <location>
        <begin position="88"/>
        <end position="111"/>
    </location>
</feature>
<dbReference type="GO" id="GO:0022904">
    <property type="term" value="P:respiratory electron transport chain"/>
    <property type="evidence" value="ECO:0007669"/>
    <property type="project" value="InterPro"/>
</dbReference>
<keyword evidence="3" id="KW-0813">Transport</keyword>
<evidence type="ECO:0000256" key="13">
    <source>
        <dbReference type="SAM" id="Phobius"/>
    </source>
</evidence>
<evidence type="ECO:0000259" key="14">
    <source>
        <dbReference type="Pfam" id="PF01292"/>
    </source>
</evidence>
<name>A0A3N1Y0L9_9GAMM</name>
<keyword evidence="5" id="KW-0349">Heme</keyword>
<dbReference type="Gene3D" id="1.20.950.20">
    <property type="entry name" value="Transmembrane di-heme cytochromes, Chain C"/>
    <property type="match status" value="1"/>
</dbReference>
<keyword evidence="8" id="KW-0249">Electron transport</keyword>
<dbReference type="SUPFAM" id="SSF81342">
    <property type="entry name" value="Transmembrane di-heme cytochromes"/>
    <property type="match status" value="1"/>
</dbReference>
<dbReference type="GO" id="GO:0020037">
    <property type="term" value="F:heme binding"/>
    <property type="evidence" value="ECO:0007669"/>
    <property type="project" value="TreeGrafter"/>
</dbReference>
<comment type="subcellular location">
    <subcellularLocation>
        <location evidence="2">Cell membrane</location>
        <topology evidence="2">Multi-pass membrane protein</topology>
    </subcellularLocation>
</comment>
<evidence type="ECO:0000256" key="6">
    <source>
        <dbReference type="ARBA" id="ARBA00022692"/>
    </source>
</evidence>
<evidence type="ECO:0000256" key="12">
    <source>
        <dbReference type="ARBA" id="ARBA00037975"/>
    </source>
</evidence>
<feature type="transmembrane region" description="Helical" evidence="13">
    <location>
        <begin position="12"/>
        <end position="36"/>
    </location>
</feature>
<keyword evidence="4" id="KW-1003">Cell membrane</keyword>
<evidence type="ECO:0000256" key="5">
    <source>
        <dbReference type="ARBA" id="ARBA00022617"/>
    </source>
</evidence>
<evidence type="ECO:0000256" key="10">
    <source>
        <dbReference type="ARBA" id="ARBA00023004"/>
    </source>
</evidence>
<evidence type="ECO:0000256" key="2">
    <source>
        <dbReference type="ARBA" id="ARBA00004651"/>
    </source>
</evidence>